<dbReference type="Proteomes" id="UP000000305">
    <property type="component" value="Unassembled WGS sequence"/>
</dbReference>
<proteinExistence type="predicted"/>
<dbReference type="EMBL" id="GL732590">
    <property type="protein sequence ID" value="EFX73493.1"/>
    <property type="molecule type" value="Genomic_DNA"/>
</dbReference>
<evidence type="ECO:0000313" key="1">
    <source>
        <dbReference type="EMBL" id="EFX73493.1"/>
    </source>
</evidence>
<organism evidence="1 2">
    <name type="scientific">Daphnia pulex</name>
    <name type="common">Water flea</name>
    <dbReference type="NCBI Taxonomy" id="6669"/>
    <lineage>
        <taxon>Eukaryota</taxon>
        <taxon>Metazoa</taxon>
        <taxon>Ecdysozoa</taxon>
        <taxon>Arthropoda</taxon>
        <taxon>Crustacea</taxon>
        <taxon>Branchiopoda</taxon>
        <taxon>Diplostraca</taxon>
        <taxon>Cladocera</taxon>
        <taxon>Anomopoda</taxon>
        <taxon>Daphniidae</taxon>
        <taxon>Daphnia</taxon>
    </lineage>
</organism>
<sequence>MQPTGVKLKFFCVVDQRNLMHSTSPEIRPSKVSAELFSRFIPCDRAKLRTGKADQMALTQLRDPRLPQTKMAVNQLTVTGLNGTAICWQRPLPTRTRTLVFVAGAQEFLTQNINPTKGLANGTPSLS</sequence>
<gene>
    <name evidence="1" type="ORF">DAPPUDRAFT_109771</name>
</gene>
<dbReference type="InParanoid" id="E9H461"/>
<evidence type="ECO:0000313" key="2">
    <source>
        <dbReference type="Proteomes" id="UP000000305"/>
    </source>
</evidence>
<name>E9H461_DAPPU</name>
<dbReference type="AlphaFoldDB" id="E9H461"/>
<keyword evidence="2" id="KW-1185">Reference proteome</keyword>
<protein>
    <submittedName>
        <fullName evidence="1">Uncharacterized protein</fullName>
    </submittedName>
</protein>
<reference evidence="1 2" key="1">
    <citation type="journal article" date="2011" name="Science">
        <title>The ecoresponsive genome of Daphnia pulex.</title>
        <authorList>
            <person name="Colbourne J.K."/>
            <person name="Pfrender M.E."/>
            <person name="Gilbert D."/>
            <person name="Thomas W.K."/>
            <person name="Tucker A."/>
            <person name="Oakley T.H."/>
            <person name="Tokishita S."/>
            <person name="Aerts A."/>
            <person name="Arnold G.J."/>
            <person name="Basu M.K."/>
            <person name="Bauer D.J."/>
            <person name="Caceres C.E."/>
            <person name="Carmel L."/>
            <person name="Casola C."/>
            <person name="Choi J.H."/>
            <person name="Detter J.C."/>
            <person name="Dong Q."/>
            <person name="Dusheyko S."/>
            <person name="Eads B.D."/>
            <person name="Frohlich T."/>
            <person name="Geiler-Samerotte K.A."/>
            <person name="Gerlach D."/>
            <person name="Hatcher P."/>
            <person name="Jogdeo S."/>
            <person name="Krijgsveld J."/>
            <person name="Kriventseva E.V."/>
            <person name="Kultz D."/>
            <person name="Laforsch C."/>
            <person name="Lindquist E."/>
            <person name="Lopez J."/>
            <person name="Manak J.R."/>
            <person name="Muller J."/>
            <person name="Pangilinan J."/>
            <person name="Patwardhan R.P."/>
            <person name="Pitluck S."/>
            <person name="Pritham E.J."/>
            <person name="Rechtsteiner A."/>
            <person name="Rho M."/>
            <person name="Rogozin I.B."/>
            <person name="Sakarya O."/>
            <person name="Salamov A."/>
            <person name="Schaack S."/>
            <person name="Shapiro H."/>
            <person name="Shiga Y."/>
            <person name="Skalitzky C."/>
            <person name="Smith Z."/>
            <person name="Souvorov A."/>
            <person name="Sung W."/>
            <person name="Tang Z."/>
            <person name="Tsuchiya D."/>
            <person name="Tu H."/>
            <person name="Vos H."/>
            <person name="Wang M."/>
            <person name="Wolf Y.I."/>
            <person name="Yamagata H."/>
            <person name="Yamada T."/>
            <person name="Ye Y."/>
            <person name="Shaw J.R."/>
            <person name="Andrews J."/>
            <person name="Crease T.J."/>
            <person name="Tang H."/>
            <person name="Lucas S.M."/>
            <person name="Robertson H.M."/>
            <person name="Bork P."/>
            <person name="Koonin E.V."/>
            <person name="Zdobnov E.M."/>
            <person name="Grigoriev I.V."/>
            <person name="Lynch M."/>
            <person name="Boore J.L."/>
        </authorList>
    </citation>
    <scope>NUCLEOTIDE SEQUENCE [LARGE SCALE GENOMIC DNA]</scope>
</reference>
<dbReference type="KEGG" id="dpx:DAPPUDRAFT_109771"/>
<accession>E9H461</accession>
<dbReference type="HOGENOM" id="CLU_1972724_0_0_1"/>